<dbReference type="Gene3D" id="3.30.1370.50">
    <property type="entry name" value="R3H-like domain"/>
    <property type="match status" value="1"/>
</dbReference>
<comment type="similarity">
    <text evidence="6">Belongs to the KhpB RNA-binding protein family.</text>
</comment>
<evidence type="ECO:0000256" key="4">
    <source>
        <dbReference type="ARBA" id="ARBA00023186"/>
    </source>
</evidence>
<reference evidence="9" key="1">
    <citation type="journal article" date="2019" name="Int. J. Syst. Evol. Microbiol.">
        <title>The Global Catalogue of Microorganisms (GCM) 10K type strain sequencing project: providing services to taxonomists for standard genome sequencing and annotation.</title>
        <authorList>
            <consortium name="The Broad Institute Genomics Platform"/>
            <consortium name="The Broad Institute Genome Sequencing Center for Infectious Disease"/>
            <person name="Wu L."/>
            <person name="Ma J."/>
        </authorList>
    </citation>
    <scope>NUCLEOTIDE SEQUENCE [LARGE SCALE GENOMIC DNA]</scope>
    <source>
        <strain evidence="9">WYCCWR 12678</strain>
    </source>
</reference>
<feature type="domain" description="R3H" evidence="7">
    <location>
        <begin position="167"/>
        <end position="232"/>
    </location>
</feature>
<dbReference type="InterPro" id="IPR034079">
    <property type="entry name" value="R3H_KhpB"/>
</dbReference>
<sequence length="232" mass="26312">MKKVIATGKTVEDAVEIALRKLGVTRDQVEIRILTQPSRGFLGLIGSRDAEVEAVVKEPAVAEQPQYEVPLAPTVPANEILDPVESIENAVQFLKDVVESMGLSAEVVVRYEREGHYVFQIEGDRMGILIGRRGQTLDALQYLVNLVANKHSETFLRIILDAEDYRARRKETLERLADRLAKQVLRERQEIELEPMPAHERKVIHTYLQGHTRVGTRSVGEEPNRKVLIYLK</sequence>
<dbReference type="CDD" id="cd02644">
    <property type="entry name" value="R3H_jag"/>
    <property type="match status" value="1"/>
</dbReference>
<dbReference type="InterPro" id="IPR036867">
    <property type="entry name" value="R3H_dom_sf"/>
</dbReference>
<protein>
    <recommendedName>
        <fullName evidence="6">RNA-binding protein KhpB</fullName>
    </recommendedName>
    <alternativeName>
        <fullName evidence="6">RNA-binding protein EloR</fullName>
    </alternativeName>
</protein>
<gene>
    <name evidence="8" type="primary">jag</name>
    <name evidence="6" type="synonym">eloR</name>
    <name evidence="6" type="synonym">khpB</name>
    <name evidence="8" type="ORF">ACFO8Q_14055</name>
</gene>
<dbReference type="SMART" id="SM01245">
    <property type="entry name" value="Jag_N"/>
    <property type="match status" value="1"/>
</dbReference>
<dbReference type="RefSeq" id="WP_380026422.1">
    <property type="nucleotide sequence ID" value="NZ_JBHSHC010000106.1"/>
</dbReference>
<dbReference type="InterPro" id="IPR032782">
    <property type="entry name" value="KhpB_N"/>
</dbReference>
<keyword evidence="9" id="KW-1185">Reference proteome</keyword>
<dbReference type="SMART" id="SM00393">
    <property type="entry name" value="R3H"/>
    <property type="match status" value="1"/>
</dbReference>
<evidence type="ECO:0000256" key="3">
    <source>
        <dbReference type="ARBA" id="ARBA00022960"/>
    </source>
</evidence>
<dbReference type="Pfam" id="PF13083">
    <property type="entry name" value="KH_KhpA-B"/>
    <property type="match status" value="1"/>
</dbReference>
<evidence type="ECO:0000313" key="9">
    <source>
        <dbReference type="Proteomes" id="UP001596002"/>
    </source>
</evidence>
<dbReference type="InterPro" id="IPR038247">
    <property type="entry name" value="Jag_N_dom_sf"/>
</dbReference>
<dbReference type="Gene3D" id="3.30.300.20">
    <property type="match status" value="1"/>
</dbReference>
<keyword evidence="2 6" id="KW-0694">RNA-binding</keyword>
<comment type="caution">
    <text evidence="8">The sequence shown here is derived from an EMBL/GenBank/DDBJ whole genome shotgun (WGS) entry which is preliminary data.</text>
</comment>
<dbReference type="Gene3D" id="3.30.30.80">
    <property type="entry name" value="probable RNA-binding protein from clostridium symbiosum atcc 14940"/>
    <property type="match status" value="1"/>
</dbReference>
<dbReference type="PROSITE" id="PS51061">
    <property type="entry name" value="R3H"/>
    <property type="match status" value="1"/>
</dbReference>
<dbReference type="InterPro" id="IPR038008">
    <property type="entry name" value="Jag_KH"/>
</dbReference>
<dbReference type="InterPro" id="IPR015946">
    <property type="entry name" value="KH_dom-like_a/b"/>
</dbReference>
<dbReference type="CDD" id="cd02414">
    <property type="entry name" value="KH-II_Jag"/>
    <property type="match status" value="1"/>
</dbReference>
<keyword evidence="1 6" id="KW-0963">Cytoplasm</keyword>
<evidence type="ECO:0000256" key="5">
    <source>
        <dbReference type="ARBA" id="ARBA00023316"/>
    </source>
</evidence>
<keyword evidence="5 6" id="KW-0961">Cell wall biogenesis/degradation</keyword>
<evidence type="ECO:0000256" key="6">
    <source>
        <dbReference type="HAMAP-Rule" id="MF_00867"/>
    </source>
</evidence>
<proteinExistence type="inferred from homology"/>
<dbReference type="InterPro" id="IPR039247">
    <property type="entry name" value="KhpB"/>
</dbReference>
<keyword evidence="4 6" id="KW-0143">Chaperone</keyword>
<organism evidence="8 9">
    <name type="scientific">Effusibacillus consociatus</name>
    <dbReference type="NCBI Taxonomy" id="1117041"/>
    <lineage>
        <taxon>Bacteria</taxon>
        <taxon>Bacillati</taxon>
        <taxon>Bacillota</taxon>
        <taxon>Bacilli</taxon>
        <taxon>Bacillales</taxon>
        <taxon>Alicyclobacillaceae</taxon>
        <taxon>Effusibacillus</taxon>
    </lineage>
</organism>
<dbReference type="InterPro" id="IPR001374">
    <property type="entry name" value="R3H_dom"/>
</dbReference>
<evidence type="ECO:0000313" key="8">
    <source>
        <dbReference type="EMBL" id="MFC4768468.1"/>
    </source>
</evidence>
<comment type="subunit">
    <text evidence="6">Forms a complex with KhpA.</text>
</comment>
<evidence type="ECO:0000256" key="1">
    <source>
        <dbReference type="ARBA" id="ARBA00022490"/>
    </source>
</evidence>
<comment type="subcellular location">
    <subcellularLocation>
        <location evidence="6">Cytoplasm</location>
    </subcellularLocation>
</comment>
<dbReference type="Proteomes" id="UP001596002">
    <property type="component" value="Unassembled WGS sequence"/>
</dbReference>
<evidence type="ECO:0000256" key="2">
    <source>
        <dbReference type="ARBA" id="ARBA00022884"/>
    </source>
</evidence>
<dbReference type="Pfam" id="PF01424">
    <property type="entry name" value="R3H"/>
    <property type="match status" value="1"/>
</dbReference>
<dbReference type="EMBL" id="JBHSHC010000106">
    <property type="protein sequence ID" value="MFC4768468.1"/>
    <property type="molecule type" value="Genomic_DNA"/>
</dbReference>
<keyword evidence="3 6" id="KW-0133">Cell shape</keyword>
<dbReference type="SUPFAM" id="SSF82708">
    <property type="entry name" value="R3H domain"/>
    <property type="match status" value="1"/>
</dbReference>
<dbReference type="PANTHER" id="PTHR35800:SF1">
    <property type="entry name" value="RNA-BINDING PROTEIN KHPB"/>
    <property type="match status" value="1"/>
</dbReference>
<comment type="domain">
    <text evidence="6">Has an N-terminal Jag-N domain and 2 RNA-binding domains (KH and R3H).</text>
</comment>
<evidence type="ECO:0000259" key="7">
    <source>
        <dbReference type="PROSITE" id="PS51061"/>
    </source>
</evidence>
<dbReference type="Pfam" id="PF14804">
    <property type="entry name" value="Jag_N"/>
    <property type="match status" value="1"/>
</dbReference>
<accession>A0ABV9Q3I9</accession>
<feature type="region of interest" description="Jag_N domain" evidence="6">
    <location>
        <begin position="5"/>
        <end position="55"/>
    </location>
</feature>
<comment type="function">
    <text evidence="6">A probable RNA chaperone. Forms a complex with KhpA which binds to cellular RNA and controls its expression. Plays a role in peptidoglycan (PG) homeostasis and cell length regulation.</text>
</comment>
<name>A0ABV9Q3I9_9BACL</name>
<dbReference type="PANTHER" id="PTHR35800">
    <property type="entry name" value="PROTEIN JAG"/>
    <property type="match status" value="1"/>
</dbReference>
<dbReference type="NCBIfam" id="NF041568">
    <property type="entry name" value="Jag_EloR"/>
    <property type="match status" value="1"/>
</dbReference>
<dbReference type="HAMAP" id="MF_00867">
    <property type="entry name" value="KhpB"/>
    <property type="match status" value="1"/>
</dbReference>